<dbReference type="RefSeq" id="WP_034842219.1">
    <property type="nucleotide sequence ID" value="NZ_JOKH01000009.1"/>
</dbReference>
<evidence type="ECO:0000259" key="1">
    <source>
        <dbReference type="Pfam" id="PF06662"/>
    </source>
</evidence>
<sequence length="472" mass="54781">MRKVLGYIITGGEVGRQYNPLFIADDAKNYYSSFHNVPEGYRPLEDYKGYFFTIIDWYLREMVDSQLGLLIPYKFNNRGVTAPWYSAITQARIAEIFVFAYRWTLDSKYLDIARRLVKPLYVGIKYGGFLYEENDVIFFEEYKTNDHVLNAHISVVLNLIEVNKDLKDERLSALIERAIFSTKKILPLYEIPEKMNFALRMEPGSVFSNPVLVENVHESYDFIHLKYLQRMYQITDDSFFKKIFARYYSVLAYRALYKGESNLASESSGSKIVETTGYDSNYSLEKAIENHGYNPKVYAVFNSRSSCEFSVVFDGERDIEGMKLRFHWDQYPRSFKLDALVNGIWQPLVNEDGWAPSNASPDYEASFSISDVSKIRFTASDWSGQKKLILDYFSIVERSGNERDVQFWKARSQLSVVKYSGIDFEDDDSDFSSINRQLIDGFSKKWLSSGESMESVVLRFHRTMGSGNEVFP</sequence>
<keyword evidence="3" id="KW-1185">Reference proteome</keyword>
<name>A0A081N3R2_9GAMM</name>
<evidence type="ECO:0000313" key="3">
    <source>
        <dbReference type="Proteomes" id="UP000028073"/>
    </source>
</evidence>
<dbReference type="PANTHER" id="PTHR13174">
    <property type="entry name" value="D-GLUCURONYL C5-EPIMERASE"/>
    <property type="match status" value="1"/>
</dbReference>
<proteinExistence type="predicted"/>
<dbReference type="GO" id="GO:0047464">
    <property type="term" value="F:heparosan-N-sulfate-glucuronate 5-epimerase activity"/>
    <property type="evidence" value="ECO:0007669"/>
    <property type="project" value="InterPro"/>
</dbReference>
<dbReference type="eggNOG" id="COG0747">
    <property type="taxonomic scope" value="Bacteria"/>
</dbReference>
<dbReference type="InterPro" id="IPR010598">
    <property type="entry name" value="C5-epim_C"/>
</dbReference>
<dbReference type="AlphaFoldDB" id="A0A081N3R2"/>
<dbReference type="InterPro" id="IPR008928">
    <property type="entry name" value="6-hairpin_glycosidase_sf"/>
</dbReference>
<evidence type="ECO:0000313" key="2">
    <source>
        <dbReference type="EMBL" id="KEQ13085.1"/>
    </source>
</evidence>
<dbReference type="Pfam" id="PF06662">
    <property type="entry name" value="C5-epim_C"/>
    <property type="match status" value="1"/>
</dbReference>
<accession>A0A081N3R2</accession>
<feature type="domain" description="D-glucuronyl C5-epimerase C-terminal" evidence="1">
    <location>
        <begin position="75"/>
        <end position="247"/>
    </location>
</feature>
<gene>
    <name evidence="2" type="ORF">GZ78_26375</name>
</gene>
<comment type="caution">
    <text evidence="2">The sequence shown here is derived from an EMBL/GenBank/DDBJ whole genome shotgun (WGS) entry which is preliminary data.</text>
</comment>
<dbReference type="EMBL" id="JOKH01000009">
    <property type="protein sequence ID" value="KEQ13085.1"/>
    <property type="molecule type" value="Genomic_DNA"/>
</dbReference>
<organism evidence="2 3">
    <name type="scientific">Endozoicomonas numazuensis</name>
    <dbReference type="NCBI Taxonomy" id="1137799"/>
    <lineage>
        <taxon>Bacteria</taxon>
        <taxon>Pseudomonadati</taxon>
        <taxon>Pseudomonadota</taxon>
        <taxon>Gammaproteobacteria</taxon>
        <taxon>Oceanospirillales</taxon>
        <taxon>Endozoicomonadaceae</taxon>
        <taxon>Endozoicomonas</taxon>
    </lineage>
</organism>
<dbReference type="GO" id="GO:0015012">
    <property type="term" value="P:heparan sulfate proteoglycan biosynthetic process"/>
    <property type="evidence" value="ECO:0007669"/>
    <property type="project" value="InterPro"/>
</dbReference>
<dbReference type="PANTHER" id="PTHR13174:SF3">
    <property type="entry name" value="D-GLUCURONYL C5-EPIMERASE"/>
    <property type="match status" value="1"/>
</dbReference>
<protein>
    <recommendedName>
        <fullName evidence="1">D-glucuronyl C5-epimerase C-terminal domain-containing protein</fullName>
    </recommendedName>
</protein>
<dbReference type="InterPro" id="IPR039721">
    <property type="entry name" value="C5-epimerase"/>
</dbReference>
<dbReference type="GO" id="GO:0005975">
    <property type="term" value="P:carbohydrate metabolic process"/>
    <property type="evidence" value="ECO:0007669"/>
    <property type="project" value="InterPro"/>
</dbReference>
<dbReference type="OrthoDB" id="6902942at2"/>
<dbReference type="SUPFAM" id="SSF48208">
    <property type="entry name" value="Six-hairpin glycosidases"/>
    <property type="match status" value="1"/>
</dbReference>
<reference evidence="2 3" key="1">
    <citation type="submission" date="2014-06" db="EMBL/GenBank/DDBJ databases">
        <title>Whole Genome Sequences of Three Symbiotic Endozoicomonas Bacteria.</title>
        <authorList>
            <person name="Neave M.J."/>
            <person name="Apprill A."/>
            <person name="Voolstra C.R."/>
        </authorList>
    </citation>
    <scope>NUCLEOTIDE SEQUENCE [LARGE SCALE GENOMIC DNA]</scope>
    <source>
        <strain evidence="2 3">DSM 25634</strain>
    </source>
</reference>
<dbReference type="Proteomes" id="UP000028073">
    <property type="component" value="Unassembled WGS sequence"/>
</dbReference>
<dbReference type="STRING" id="1137799.GZ78_26375"/>